<evidence type="ECO:0000313" key="2">
    <source>
        <dbReference type="Proteomes" id="UP000233551"/>
    </source>
</evidence>
<accession>A0A2I0KFE3</accession>
<name>A0A2I0KFE3_PUNGR</name>
<keyword evidence="2" id="KW-1185">Reference proteome</keyword>
<sequence>MGSIPWAHLEALDPLRIEGLKGSSLSPLPELASRDPTLCGWRGSTSQLTGSKVRASTLTRAHLEGLNPPRLEPLRLEGLDPQWLRGSTLQGSMGSKARALAP</sequence>
<evidence type="ECO:0000313" key="1">
    <source>
        <dbReference type="EMBL" id="PKI67219.1"/>
    </source>
</evidence>
<dbReference type="AlphaFoldDB" id="A0A2I0KFE3"/>
<protein>
    <submittedName>
        <fullName evidence="1">Uncharacterized protein</fullName>
    </submittedName>
</protein>
<comment type="caution">
    <text evidence="1">The sequence shown here is derived from an EMBL/GenBank/DDBJ whole genome shotgun (WGS) entry which is preliminary data.</text>
</comment>
<reference evidence="1 2" key="1">
    <citation type="submission" date="2017-11" db="EMBL/GenBank/DDBJ databases">
        <title>De-novo sequencing of pomegranate (Punica granatum L.) genome.</title>
        <authorList>
            <person name="Akparov Z."/>
            <person name="Amiraslanov A."/>
            <person name="Hajiyeva S."/>
            <person name="Abbasov M."/>
            <person name="Kaur K."/>
            <person name="Hamwieh A."/>
            <person name="Solovyev V."/>
            <person name="Salamov A."/>
            <person name="Braich B."/>
            <person name="Kosarev P."/>
            <person name="Mahmoud A."/>
            <person name="Hajiyev E."/>
            <person name="Babayeva S."/>
            <person name="Izzatullayeva V."/>
            <person name="Mammadov A."/>
            <person name="Mammadov A."/>
            <person name="Sharifova S."/>
            <person name="Ojaghi J."/>
            <person name="Eynullazada K."/>
            <person name="Bayramov B."/>
            <person name="Abdulazimova A."/>
            <person name="Shahmuradov I."/>
        </authorList>
    </citation>
    <scope>NUCLEOTIDE SEQUENCE [LARGE SCALE GENOMIC DNA]</scope>
    <source>
        <strain evidence="2">cv. AG2017</strain>
        <tissue evidence="1">Leaf</tissue>
    </source>
</reference>
<proteinExistence type="predicted"/>
<gene>
    <name evidence="1" type="ORF">CRG98_012389</name>
</gene>
<organism evidence="1 2">
    <name type="scientific">Punica granatum</name>
    <name type="common">Pomegranate</name>
    <dbReference type="NCBI Taxonomy" id="22663"/>
    <lineage>
        <taxon>Eukaryota</taxon>
        <taxon>Viridiplantae</taxon>
        <taxon>Streptophyta</taxon>
        <taxon>Embryophyta</taxon>
        <taxon>Tracheophyta</taxon>
        <taxon>Spermatophyta</taxon>
        <taxon>Magnoliopsida</taxon>
        <taxon>eudicotyledons</taxon>
        <taxon>Gunneridae</taxon>
        <taxon>Pentapetalae</taxon>
        <taxon>rosids</taxon>
        <taxon>malvids</taxon>
        <taxon>Myrtales</taxon>
        <taxon>Lythraceae</taxon>
        <taxon>Punica</taxon>
    </lineage>
</organism>
<dbReference type="Proteomes" id="UP000233551">
    <property type="component" value="Unassembled WGS sequence"/>
</dbReference>
<dbReference type="EMBL" id="PGOL01000628">
    <property type="protein sequence ID" value="PKI67219.1"/>
    <property type="molecule type" value="Genomic_DNA"/>
</dbReference>